<organism evidence="1">
    <name type="scientific">marine sediment metagenome</name>
    <dbReference type="NCBI Taxonomy" id="412755"/>
    <lineage>
        <taxon>unclassified sequences</taxon>
        <taxon>metagenomes</taxon>
        <taxon>ecological metagenomes</taxon>
    </lineage>
</organism>
<dbReference type="AlphaFoldDB" id="X1G4U8"/>
<comment type="caution">
    <text evidence="1">The sequence shown here is derived from an EMBL/GenBank/DDBJ whole genome shotgun (WGS) entry which is preliminary data.</text>
</comment>
<accession>X1G4U8</accession>
<proteinExistence type="predicted"/>
<evidence type="ECO:0000313" key="1">
    <source>
        <dbReference type="EMBL" id="GAH28023.1"/>
    </source>
</evidence>
<name>X1G4U8_9ZZZZ</name>
<sequence>MRKKKLKRRLKRIRENNRKTVGLGWNTQKTVRRGTEKKEVVKLSLWEKIMNILKGNKNAS</sequence>
<reference evidence="1" key="1">
    <citation type="journal article" date="2014" name="Front. Microbiol.">
        <title>High frequency of phylogenetically diverse reductive dehalogenase-homologous genes in deep subseafloor sedimentary metagenomes.</title>
        <authorList>
            <person name="Kawai M."/>
            <person name="Futagami T."/>
            <person name="Toyoda A."/>
            <person name="Takaki Y."/>
            <person name="Nishi S."/>
            <person name="Hori S."/>
            <person name="Arai W."/>
            <person name="Tsubouchi T."/>
            <person name="Morono Y."/>
            <person name="Uchiyama I."/>
            <person name="Ito T."/>
            <person name="Fujiyama A."/>
            <person name="Inagaki F."/>
            <person name="Takami H."/>
        </authorList>
    </citation>
    <scope>NUCLEOTIDE SEQUENCE</scope>
    <source>
        <strain evidence="1">Expedition CK06-06</strain>
    </source>
</reference>
<protein>
    <submittedName>
        <fullName evidence="1">Uncharacterized protein</fullName>
    </submittedName>
</protein>
<gene>
    <name evidence="1" type="ORF">S03H2_10044</name>
</gene>
<dbReference type="EMBL" id="BARU01005191">
    <property type="protein sequence ID" value="GAH28023.1"/>
    <property type="molecule type" value="Genomic_DNA"/>
</dbReference>